<evidence type="ECO:0000313" key="2">
    <source>
        <dbReference type="EMBL" id="MCE2055437.1"/>
    </source>
</evidence>
<feature type="compositionally biased region" description="Polar residues" evidence="1">
    <location>
        <begin position="20"/>
        <end position="36"/>
    </location>
</feature>
<evidence type="ECO:0000313" key="3">
    <source>
        <dbReference type="Proteomes" id="UP000823775"/>
    </source>
</evidence>
<dbReference type="Proteomes" id="UP000823775">
    <property type="component" value="Unassembled WGS sequence"/>
</dbReference>
<gene>
    <name evidence="2" type="ORF">HAX54_042569</name>
</gene>
<comment type="caution">
    <text evidence="2">The sequence shown here is derived from an EMBL/GenBank/DDBJ whole genome shotgun (WGS) entry which is preliminary data.</text>
</comment>
<accession>A0ABS8W042</accession>
<organism evidence="2 3">
    <name type="scientific">Datura stramonium</name>
    <name type="common">Jimsonweed</name>
    <name type="synonym">Common thornapple</name>
    <dbReference type="NCBI Taxonomy" id="4076"/>
    <lineage>
        <taxon>Eukaryota</taxon>
        <taxon>Viridiplantae</taxon>
        <taxon>Streptophyta</taxon>
        <taxon>Embryophyta</taxon>
        <taxon>Tracheophyta</taxon>
        <taxon>Spermatophyta</taxon>
        <taxon>Magnoliopsida</taxon>
        <taxon>eudicotyledons</taxon>
        <taxon>Gunneridae</taxon>
        <taxon>Pentapetalae</taxon>
        <taxon>asterids</taxon>
        <taxon>lamiids</taxon>
        <taxon>Solanales</taxon>
        <taxon>Solanaceae</taxon>
        <taxon>Solanoideae</taxon>
        <taxon>Datureae</taxon>
        <taxon>Datura</taxon>
    </lineage>
</organism>
<protein>
    <submittedName>
        <fullName evidence="2">Uncharacterized protein</fullName>
    </submittedName>
</protein>
<dbReference type="EMBL" id="JACEIK010006288">
    <property type="protein sequence ID" value="MCE2055437.1"/>
    <property type="molecule type" value="Genomic_DNA"/>
</dbReference>
<keyword evidence="3" id="KW-1185">Reference proteome</keyword>
<name>A0ABS8W042_DATST</name>
<evidence type="ECO:0000256" key="1">
    <source>
        <dbReference type="SAM" id="MobiDB-lite"/>
    </source>
</evidence>
<proteinExistence type="predicted"/>
<reference evidence="2 3" key="1">
    <citation type="journal article" date="2021" name="BMC Genomics">
        <title>Datura genome reveals duplications of psychoactive alkaloid biosynthetic genes and high mutation rate following tissue culture.</title>
        <authorList>
            <person name="Rajewski A."/>
            <person name="Carter-House D."/>
            <person name="Stajich J."/>
            <person name="Litt A."/>
        </authorList>
    </citation>
    <scope>NUCLEOTIDE SEQUENCE [LARGE SCALE GENOMIC DNA]</scope>
    <source>
        <strain evidence="2">AR-01</strain>
    </source>
</reference>
<sequence>MYGATRTPPGWPEAEYPGKTSGTASRGTTPLPSNFESGHDRSHAGWMMALSFKIAGLQVDNGLLTEFSSLYVRVGKWGNSFLAQQLSEGFQRIWPPGDWRALKTGQFHCPEREPTVVTEA</sequence>
<feature type="region of interest" description="Disordered" evidence="1">
    <location>
        <begin position="1"/>
        <end position="39"/>
    </location>
</feature>